<dbReference type="STRING" id="150146.SAMN05443667_10545"/>
<dbReference type="GO" id="GO:0005829">
    <property type="term" value="C:cytosol"/>
    <property type="evidence" value="ECO:0007669"/>
    <property type="project" value="TreeGrafter"/>
</dbReference>
<reference evidence="5" key="1">
    <citation type="submission" date="2016-10" db="EMBL/GenBank/DDBJ databases">
        <authorList>
            <person name="Varghese N."/>
            <person name="Submissions S."/>
        </authorList>
    </citation>
    <scope>NUCLEOTIDE SEQUENCE [LARGE SCALE GENOMIC DNA]</scope>
    <source>
        <strain evidence="5">DSM 22376</strain>
    </source>
</reference>
<protein>
    <recommendedName>
        <fullName evidence="2">Luciferase-like monooxygenase</fullName>
    </recommendedName>
</protein>
<proteinExistence type="predicted"/>
<dbReference type="InterPro" id="IPR050766">
    <property type="entry name" value="Bact_Lucif_Oxidored"/>
</dbReference>
<dbReference type="PANTHER" id="PTHR30137">
    <property type="entry name" value="LUCIFERASE-LIKE MONOOXYGENASE"/>
    <property type="match status" value="1"/>
</dbReference>
<dbReference type="RefSeq" id="WP_091087842.1">
    <property type="nucleotide sequence ID" value="NZ_FNRD01000005.1"/>
</dbReference>
<dbReference type="EMBL" id="FNRD01000005">
    <property type="protein sequence ID" value="SEA50645.1"/>
    <property type="molecule type" value="Genomic_DNA"/>
</dbReference>
<dbReference type="PANTHER" id="PTHR30137:SF6">
    <property type="entry name" value="LUCIFERASE-LIKE MONOOXYGENASE"/>
    <property type="match status" value="1"/>
</dbReference>
<evidence type="ECO:0000256" key="1">
    <source>
        <dbReference type="ARBA" id="ARBA00007789"/>
    </source>
</evidence>
<evidence type="ECO:0000256" key="2">
    <source>
        <dbReference type="ARBA" id="ARBA00074555"/>
    </source>
</evidence>
<dbReference type="Gene3D" id="3.20.20.30">
    <property type="entry name" value="Luciferase-like domain"/>
    <property type="match status" value="1"/>
</dbReference>
<evidence type="ECO:0000313" key="5">
    <source>
        <dbReference type="Proteomes" id="UP000198951"/>
    </source>
</evidence>
<keyword evidence="5" id="KW-1185">Reference proteome</keyword>
<evidence type="ECO:0000259" key="3">
    <source>
        <dbReference type="Pfam" id="PF00296"/>
    </source>
</evidence>
<dbReference type="GO" id="GO:0016705">
    <property type="term" value="F:oxidoreductase activity, acting on paired donors, with incorporation or reduction of molecular oxygen"/>
    <property type="evidence" value="ECO:0007669"/>
    <property type="project" value="InterPro"/>
</dbReference>
<feature type="domain" description="Luciferase-like" evidence="3">
    <location>
        <begin position="15"/>
        <end position="307"/>
    </location>
</feature>
<dbReference type="InterPro" id="IPR019949">
    <property type="entry name" value="CmoO-like"/>
</dbReference>
<name>A0A1H4BR73_9FLAO</name>
<dbReference type="FunFam" id="3.20.20.30:FF:000002">
    <property type="entry name" value="LLM class flavin-dependent oxidoreductase"/>
    <property type="match status" value="1"/>
</dbReference>
<dbReference type="NCBIfam" id="TIGR03558">
    <property type="entry name" value="oxido_grp_1"/>
    <property type="match status" value="1"/>
</dbReference>
<dbReference type="Pfam" id="PF00296">
    <property type="entry name" value="Bac_luciferase"/>
    <property type="match status" value="1"/>
</dbReference>
<gene>
    <name evidence="4" type="ORF">SAMN05443667_10545</name>
</gene>
<dbReference type="CDD" id="cd00347">
    <property type="entry name" value="Flavin_utilizing_monoxygenases"/>
    <property type="match status" value="1"/>
</dbReference>
<evidence type="ECO:0000313" key="4">
    <source>
        <dbReference type="EMBL" id="SEA50645.1"/>
    </source>
</evidence>
<comment type="similarity">
    <text evidence="1">To bacterial alkanal monooxygenase alpha and beta chains.</text>
</comment>
<sequence length="333" mass="36339">MNKNNLSQTKISVLDLAIVRDGGNAADTFKNSLDLAQHVEKWGYERFWLAEHHNMPGIASSATSILIGHIAAGTITLRVGSGGIMLPNHAPLIVAEQFGTLATLFPNRIDLGLGRAPGTDQFTAAALNRDAHAAQEFPANVEELQLYFSEGNKKGRVRAIPGEGLDIPIWILGSSTDSAYLAAAKGLPYAFASHFAPAQLLTALSIYRNNFQPSEQLKEPYVIACVNVIAADTDQEAARLATSFKRLFLGIITGNRQQLKEAVDPGEGFMDPMEEAALQQMIAYTFIGGPEKVKKELDYFLEKTKVDELMVASAIYDHQARLHSYEILGQLKI</sequence>
<dbReference type="InterPro" id="IPR011251">
    <property type="entry name" value="Luciferase-like_dom"/>
</dbReference>
<dbReference type="Proteomes" id="UP000198951">
    <property type="component" value="Unassembled WGS sequence"/>
</dbReference>
<accession>A0A1H4BR73</accession>
<dbReference type="AlphaFoldDB" id="A0A1H4BR73"/>
<dbReference type="InterPro" id="IPR036661">
    <property type="entry name" value="Luciferase-like_sf"/>
</dbReference>
<organism evidence="4 5">
    <name type="scientific">Flavobacterium gillisiae</name>
    <dbReference type="NCBI Taxonomy" id="150146"/>
    <lineage>
        <taxon>Bacteria</taxon>
        <taxon>Pseudomonadati</taxon>
        <taxon>Bacteroidota</taxon>
        <taxon>Flavobacteriia</taxon>
        <taxon>Flavobacteriales</taxon>
        <taxon>Flavobacteriaceae</taxon>
        <taxon>Flavobacterium</taxon>
    </lineage>
</organism>
<dbReference type="OrthoDB" id="9780518at2"/>
<dbReference type="SUPFAM" id="SSF51679">
    <property type="entry name" value="Bacterial luciferase-like"/>
    <property type="match status" value="1"/>
</dbReference>